<dbReference type="EMBL" id="JAMFMB010000031">
    <property type="protein sequence ID" value="MCL6285581.1"/>
    <property type="molecule type" value="Genomic_DNA"/>
</dbReference>
<protein>
    <submittedName>
        <fullName evidence="1">Uncharacterized protein</fullName>
    </submittedName>
</protein>
<keyword evidence="2" id="KW-1185">Reference proteome</keyword>
<dbReference type="RefSeq" id="WP_249712495.1">
    <property type="nucleotide sequence ID" value="NZ_JAMFMB010000031.1"/>
</dbReference>
<accession>A0ABT0Q6S5</accession>
<comment type="caution">
    <text evidence="1">The sequence shown here is derived from an EMBL/GenBank/DDBJ whole genome shotgun (WGS) entry which is preliminary data.</text>
</comment>
<organism evidence="1 2">
    <name type="scientific">Ruegeria spongiae</name>
    <dbReference type="NCBI Taxonomy" id="2942209"/>
    <lineage>
        <taxon>Bacteria</taxon>
        <taxon>Pseudomonadati</taxon>
        <taxon>Pseudomonadota</taxon>
        <taxon>Alphaproteobacteria</taxon>
        <taxon>Rhodobacterales</taxon>
        <taxon>Roseobacteraceae</taxon>
        <taxon>Ruegeria</taxon>
    </lineage>
</organism>
<name>A0ABT0Q6S5_9RHOB</name>
<sequence length="101" mass="11098">MAPNKIPFQPGTILHEVIAGFFRATCTSFEVWCRENDIHPSTARNATYGQSSGERGAELRERIIDAAGRDLVAAAYRQRMLAEARRLELSPPAIERGAVAA</sequence>
<proteinExistence type="predicted"/>
<evidence type="ECO:0000313" key="1">
    <source>
        <dbReference type="EMBL" id="MCL6285581.1"/>
    </source>
</evidence>
<reference evidence="1" key="1">
    <citation type="submission" date="2022-05" db="EMBL/GenBank/DDBJ databases">
        <authorList>
            <person name="Park J.-S."/>
        </authorList>
    </citation>
    <scope>NUCLEOTIDE SEQUENCE</scope>
    <source>
        <strain evidence="1">2012CJ41-6</strain>
    </source>
</reference>
<evidence type="ECO:0000313" key="2">
    <source>
        <dbReference type="Proteomes" id="UP001203880"/>
    </source>
</evidence>
<gene>
    <name evidence="1" type="ORF">M3P21_18790</name>
</gene>
<dbReference type="Proteomes" id="UP001203880">
    <property type="component" value="Unassembled WGS sequence"/>
</dbReference>